<protein>
    <submittedName>
        <fullName evidence="2">Uncharacterized protein</fullName>
    </submittedName>
</protein>
<keyword evidence="3" id="KW-1185">Reference proteome</keyword>
<evidence type="ECO:0000313" key="3">
    <source>
        <dbReference type="Proteomes" id="UP000823388"/>
    </source>
</evidence>
<proteinExistence type="predicted"/>
<evidence type="ECO:0000256" key="1">
    <source>
        <dbReference type="SAM" id="MobiDB-lite"/>
    </source>
</evidence>
<accession>A0A8T0MVP7</accession>
<feature type="compositionally biased region" description="Gly residues" evidence="1">
    <location>
        <begin position="42"/>
        <end position="55"/>
    </location>
</feature>
<dbReference type="Proteomes" id="UP000823388">
    <property type="component" value="Chromosome 9N"/>
</dbReference>
<reference evidence="2" key="1">
    <citation type="submission" date="2020-05" db="EMBL/GenBank/DDBJ databases">
        <title>WGS assembly of Panicum virgatum.</title>
        <authorList>
            <person name="Lovell J.T."/>
            <person name="Jenkins J."/>
            <person name="Shu S."/>
            <person name="Juenger T.E."/>
            <person name="Schmutz J."/>
        </authorList>
    </citation>
    <scope>NUCLEOTIDE SEQUENCE</scope>
    <source>
        <strain evidence="2">AP13</strain>
    </source>
</reference>
<comment type="caution">
    <text evidence="2">The sequence shown here is derived from an EMBL/GenBank/DDBJ whole genome shotgun (WGS) entry which is preliminary data.</text>
</comment>
<dbReference type="AlphaFoldDB" id="A0A8T0MVP7"/>
<organism evidence="2 3">
    <name type="scientific">Panicum virgatum</name>
    <name type="common">Blackwell switchgrass</name>
    <dbReference type="NCBI Taxonomy" id="38727"/>
    <lineage>
        <taxon>Eukaryota</taxon>
        <taxon>Viridiplantae</taxon>
        <taxon>Streptophyta</taxon>
        <taxon>Embryophyta</taxon>
        <taxon>Tracheophyta</taxon>
        <taxon>Spermatophyta</taxon>
        <taxon>Magnoliopsida</taxon>
        <taxon>Liliopsida</taxon>
        <taxon>Poales</taxon>
        <taxon>Poaceae</taxon>
        <taxon>PACMAD clade</taxon>
        <taxon>Panicoideae</taxon>
        <taxon>Panicodae</taxon>
        <taxon>Paniceae</taxon>
        <taxon>Panicinae</taxon>
        <taxon>Panicum</taxon>
        <taxon>Panicum sect. Hiantes</taxon>
    </lineage>
</organism>
<gene>
    <name evidence="2" type="ORF">PVAP13_9NG430914</name>
</gene>
<feature type="compositionally biased region" description="Basic residues" evidence="1">
    <location>
        <begin position="87"/>
        <end position="96"/>
    </location>
</feature>
<dbReference type="EMBL" id="CM029054">
    <property type="protein sequence ID" value="KAG2538856.1"/>
    <property type="molecule type" value="Genomic_DNA"/>
</dbReference>
<name>A0A8T0MVP7_PANVG</name>
<sequence>MPYSSSHGTNLLWRPCHPLNRHHQPSGDAVLEGAGVARTSIPGGGEALQGTGGTGWSSRKRRPKAWEGATPRCHGRQVRAAGTSVVRKGRWRKISSRRSSPRESEQETGTQRRILTTVSAECPAAAQPCRGQGTGDTRKKRRLGLKARKNRNKWVSCVISGMVGN</sequence>
<evidence type="ECO:0000313" key="2">
    <source>
        <dbReference type="EMBL" id="KAG2538856.1"/>
    </source>
</evidence>
<feature type="region of interest" description="Disordered" evidence="1">
    <location>
        <begin position="40"/>
        <end position="113"/>
    </location>
</feature>